<dbReference type="InterPro" id="IPR041522">
    <property type="entry name" value="CdaR_GGDEF"/>
</dbReference>
<dbReference type="Proteomes" id="UP000826012">
    <property type="component" value="Chromosome"/>
</dbReference>
<dbReference type="Pfam" id="PF17853">
    <property type="entry name" value="GGDEF_2"/>
    <property type="match status" value="1"/>
</dbReference>
<name>A0ABM7T3D6_9MYCO</name>
<proteinExistence type="predicted"/>
<organism evidence="2 3">
    <name type="scientific">Mycobacterium senriense</name>
    <dbReference type="NCBI Taxonomy" id="2775496"/>
    <lineage>
        <taxon>Bacteria</taxon>
        <taxon>Bacillati</taxon>
        <taxon>Actinomycetota</taxon>
        <taxon>Actinomycetes</taxon>
        <taxon>Mycobacteriales</taxon>
        <taxon>Mycobacteriaceae</taxon>
        <taxon>Mycobacterium</taxon>
        <taxon>Mycobacterium avium complex (MAC)</taxon>
    </lineage>
</organism>
<reference evidence="2 3" key="2">
    <citation type="submission" date="2021-07" db="EMBL/GenBank/DDBJ databases">
        <authorList>
            <person name="Matsumoto Y."/>
            <person name="Motooka D."/>
            <person name="Nakamura S."/>
        </authorList>
    </citation>
    <scope>NUCLEOTIDE SEQUENCE [LARGE SCALE GENOMIC DNA]</scope>
    <source>
        <strain evidence="2 3">TY59</strain>
    </source>
</reference>
<evidence type="ECO:0000313" key="2">
    <source>
        <dbReference type="EMBL" id="BCZ25220.1"/>
    </source>
</evidence>
<accession>A0ABM7T3D6</accession>
<dbReference type="PANTHER" id="PTHR33744">
    <property type="entry name" value="CARBOHYDRATE DIACID REGULATOR"/>
    <property type="match status" value="1"/>
</dbReference>
<evidence type="ECO:0000259" key="1">
    <source>
        <dbReference type="Pfam" id="PF17853"/>
    </source>
</evidence>
<sequence>MRLLSGQPGPVRSGDRVCILIKPHAEVFGVLALIDPEEKANDDDLFALQYGGSVLGLEFSHQRNLAELQLNVRRELVDDLLAGTDDNGAYARADALGHDLRRPHYVVVVQSARGADNALLAAAGRAAAACT</sequence>
<dbReference type="InterPro" id="IPR051448">
    <property type="entry name" value="CdaR-like_regulators"/>
</dbReference>
<dbReference type="EMBL" id="AP024828">
    <property type="protein sequence ID" value="BCZ25220.1"/>
    <property type="molecule type" value="Genomic_DNA"/>
</dbReference>
<dbReference type="PANTHER" id="PTHR33744:SF1">
    <property type="entry name" value="DNA-BINDING TRANSCRIPTIONAL ACTIVATOR ADER"/>
    <property type="match status" value="1"/>
</dbReference>
<evidence type="ECO:0000313" key="3">
    <source>
        <dbReference type="Proteomes" id="UP000826012"/>
    </source>
</evidence>
<keyword evidence="3" id="KW-1185">Reference proteome</keyword>
<protein>
    <recommendedName>
        <fullName evidence="1">CdaR GGDEF-like domain-containing protein</fullName>
    </recommendedName>
</protein>
<reference evidence="2 3" key="1">
    <citation type="submission" date="2021-07" db="EMBL/GenBank/DDBJ databases">
        <title>Complete genome sequence of nontuberculous Mycobacterium sp. TY59.</title>
        <authorList>
            <person name="Fukushima K."/>
        </authorList>
    </citation>
    <scope>NUCLEOTIDE SEQUENCE [LARGE SCALE GENOMIC DNA]</scope>
    <source>
        <strain evidence="2 3">TY59</strain>
    </source>
</reference>
<feature type="domain" description="CdaR GGDEF-like" evidence="1">
    <location>
        <begin position="84"/>
        <end position="128"/>
    </location>
</feature>
<dbReference type="RefSeq" id="WP_415822825.1">
    <property type="nucleotide sequence ID" value="NZ_CBCSJB010000015.1"/>
</dbReference>
<gene>
    <name evidence="2" type="ORF">MTY59_50750</name>
</gene>